<dbReference type="InterPro" id="IPR000160">
    <property type="entry name" value="GGDEF_dom"/>
</dbReference>
<keyword evidence="8" id="KW-1185">Reference proteome</keyword>
<sequence>MICLFLCCLTLVCYAQGESMSSERAEVRHARLSMDQTSQQARSALEAGLPMAQDTLLLQPGTAEVDWFWLRAPTDSLIGPVLRLDTALVESLQAFDAASGAELGATSYLGAGRGSPLRSSFVFDLPATATEGVLIRAEVPVRQVLSWNVLSSRAQLEADRAAGMIAAAAYAAMLASALASLALTLAVRESVFRFFTAFAVLAAVWLAAADGHLYELPGMAALDWRAIPVLGMACAAAILAFAHRLLGLSATALPLARWSDRAAIALLPLGIVLALLPAESASLALSLMAVIFVLACLAPVLLAAWSWSLGSPVAGVLCVLWLVCLLAFGTRGLALMGLLPASHGLALIYQGAAALGVVGLSVALTDRVIVLRRQAEAISEAHAISSADLALEKQRRQFLESLEDVAQNAASDGDLEWRAFRLLLQSVAELVPAQRSAITATGFRGYDFLLSEPPVAKAHYCELMTERASTLKGICRARNTMQVDIELDVEGGQPYRAHYAVLPLAVSKPGWGALLIERELGQLFSDTELNLAAEFADLALKVIEENAKKAELKRTAEVDPLTGLINRKTGEARLEKLIAAAELEGEPLSLLFIDLDRFQPINQRYGVNQGDQCLRRVADVLRPLAGRNDLLYRHGGDEFLLVLPGASLERGVEVAEHARANLASLRFQSEQGPFKLTASIGAAPAMANDTPANLVDRAERASGSAKGAGRNQVKSNAGKGSSQAPEHPLYF</sequence>
<keyword evidence="5" id="KW-0732">Signal</keyword>
<feature type="transmembrane region" description="Helical" evidence="4">
    <location>
        <begin position="258"/>
        <end position="277"/>
    </location>
</feature>
<dbReference type="AlphaFoldDB" id="A0AAW3ZTX6"/>
<gene>
    <name evidence="7" type="ORF">IFO71_20930</name>
</gene>
<keyword evidence="4" id="KW-1133">Transmembrane helix</keyword>
<feature type="transmembrane region" description="Helical" evidence="4">
    <location>
        <begin position="226"/>
        <end position="246"/>
    </location>
</feature>
<dbReference type="Proteomes" id="UP000613768">
    <property type="component" value="Unassembled WGS sequence"/>
</dbReference>
<accession>A0AAW3ZTX6</accession>
<dbReference type="PANTHER" id="PTHR45138:SF9">
    <property type="entry name" value="DIGUANYLATE CYCLASE DGCM-RELATED"/>
    <property type="match status" value="1"/>
</dbReference>
<dbReference type="CDD" id="cd01949">
    <property type="entry name" value="GGDEF"/>
    <property type="match status" value="1"/>
</dbReference>
<dbReference type="InterPro" id="IPR043128">
    <property type="entry name" value="Rev_trsase/Diguanyl_cyclase"/>
</dbReference>
<keyword evidence="4" id="KW-0812">Transmembrane</keyword>
<dbReference type="Pfam" id="PF00990">
    <property type="entry name" value="GGDEF"/>
    <property type="match status" value="1"/>
</dbReference>
<evidence type="ECO:0000313" key="8">
    <source>
        <dbReference type="Proteomes" id="UP000613768"/>
    </source>
</evidence>
<dbReference type="PROSITE" id="PS50887">
    <property type="entry name" value="GGDEF"/>
    <property type="match status" value="1"/>
</dbReference>
<dbReference type="NCBIfam" id="TIGR00254">
    <property type="entry name" value="GGDEF"/>
    <property type="match status" value="1"/>
</dbReference>
<evidence type="ECO:0000313" key="7">
    <source>
        <dbReference type="EMBL" id="MBD8528220.1"/>
    </source>
</evidence>
<dbReference type="RefSeq" id="WP_192031637.1">
    <property type="nucleotide sequence ID" value="NZ_JACYTR010000099.1"/>
</dbReference>
<feature type="transmembrane region" description="Helical" evidence="4">
    <location>
        <begin position="161"/>
        <end position="187"/>
    </location>
</feature>
<feature type="domain" description="GGDEF" evidence="6">
    <location>
        <begin position="586"/>
        <end position="718"/>
    </location>
</feature>
<keyword evidence="4" id="KW-0472">Membrane</keyword>
<dbReference type="SMART" id="SM00267">
    <property type="entry name" value="GGDEF"/>
    <property type="match status" value="1"/>
</dbReference>
<feature type="compositionally biased region" description="Polar residues" evidence="3">
    <location>
        <begin position="712"/>
        <end position="724"/>
    </location>
</feature>
<evidence type="ECO:0000259" key="6">
    <source>
        <dbReference type="PROSITE" id="PS50887"/>
    </source>
</evidence>
<dbReference type="GO" id="GO:0052621">
    <property type="term" value="F:diguanylate cyclase activity"/>
    <property type="evidence" value="ECO:0007669"/>
    <property type="project" value="UniProtKB-EC"/>
</dbReference>
<evidence type="ECO:0000256" key="5">
    <source>
        <dbReference type="SAM" id="SignalP"/>
    </source>
</evidence>
<feature type="transmembrane region" description="Helical" evidence="4">
    <location>
        <begin position="317"/>
        <end position="339"/>
    </location>
</feature>
<name>A0AAW3ZTX6_9GAMM</name>
<dbReference type="PANTHER" id="PTHR45138">
    <property type="entry name" value="REGULATORY COMPONENTS OF SENSORY TRANSDUCTION SYSTEM"/>
    <property type="match status" value="1"/>
</dbReference>
<dbReference type="InterPro" id="IPR029787">
    <property type="entry name" value="Nucleotide_cyclase"/>
</dbReference>
<dbReference type="Gene3D" id="3.30.70.270">
    <property type="match status" value="1"/>
</dbReference>
<feature type="signal peptide" evidence="5">
    <location>
        <begin position="1"/>
        <end position="15"/>
    </location>
</feature>
<evidence type="ECO:0000256" key="1">
    <source>
        <dbReference type="ARBA" id="ARBA00012528"/>
    </source>
</evidence>
<feature type="transmembrane region" description="Helical" evidence="4">
    <location>
        <begin position="345"/>
        <end position="364"/>
    </location>
</feature>
<reference evidence="7 8" key="1">
    <citation type="submission" date="2020-09" db="EMBL/GenBank/DDBJ databases">
        <title>Pseudoxanthomonas sp. CAU 1598 isolated from sand of Yaerae Beach.</title>
        <authorList>
            <person name="Kim W."/>
        </authorList>
    </citation>
    <scope>NUCLEOTIDE SEQUENCE [LARGE SCALE GENOMIC DNA]</scope>
    <source>
        <strain evidence="7 8">CAU 1598</strain>
    </source>
</reference>
<dbReference type="InterPro" id="IPR050469">
    <property type="entry name" value="Diguanylate_Cyclase"/>
</dbReference>
<dbReference type="SUPFAM" id="SSF55073">
    <property type="entry name" value="Nucleotide cyclase"/>
    <property type="match status" value="1"/>
</dbReference>
<evidence type="ECO:0000256" key="4">
    <source>
        <dbReference type="SAM" id="Phobius"/>
    </source>
</evidence>
<organism evidence="7 8">
    <name type="scientific">Pseudomarimonas arenosa</name>
    <dbReference type="NCBI Taxonomy" id="2774145"/>
    <lineage>
        <taxon>Bacteria</taxon>
        <taxon>Pseudomonadati</taxon>
        <taxon>Pseudomonadota</taxon>
        <taxon>Gammaproteobacteria</taxon>
        <taxon>Lysobacterales</taxon>
        <taxon>Lysobacteraceae</taxon>
        <taxon>Pseudomarimonas</taxon>
    </lineage>
</organism>
<feature type="transmembrane region" description="Helical" evidence="4">
    <location>
        <begin position="283"/>
        <end position="305"/>
    </location>
</feature>
<comment type="catalytic activity">
    <reaction evidence="2">
        <text>2 GTP = 3',3'-c-di-GMP + 2 diphosphate</text>
        <dbReference type="Rhea" id="RHEA:24898"/>
        <dbReference type="ChEBI" id="CHEBI:33019"/>
        <dbReference type="ChEBI" id="CHEBI:37565"/>
        <dbReference type="ChEBI" id="CHEBI:58805"/>
        <dbReference type="EC" id="2.7.7.65"/>
    </reaction>
</comment>
<feature type="region of interest" description="Disordered" evidence="3">
    <location>
        <begin position="698"/>
        <end position="731"/>
    </location>
</feature>
<comment type="caution">
    <text evidence="7">The sequence shown here is derived from an EMBL/GenBank/DDBJ whole genome shotgun (WGS) entry which is preliminary data.</text>
</comment>
<evidence type="ECO:0000256" key="2">
    <source>
        <dbReference type="ARBA" id="ARBA00034247"/>
    </source>
</evidence>
<protein>
    <recommendedName>
        <fullName evidence="1">diguanylate cyclase</fullName>
        <ecNumber evidence="1">2.7.7.65</ecNumber>
    </recommendedName>
</protein>
<dbReference type="EMBL" id="JACYTR010000099">
    <property type="protein sequence ID" value="MBD8528220.1"/>
    <property type="molecule type" value="Genomic_DNA"/>
</dbReference>
<dbReference type="InterPro" id="IPR011623">
    <property type="entry name" value="7TMR_DISM_rcpt_extracell_dom1"/>
</dbReference>
<dbReference type="Pfam" id="PF07695">
    <property type="entry name" value="7TMR-DISM_7TM"/>
    <property type="match status" value="1"/>
</dbReference>
<feature type="chain" id="PRO_5043464461" description="diguanylate cyclase" evidence="5">
    <location>
        <begin position="16"/>
        <end position="731"/>
    </location>
</feature>
<proteinExistence type="predicted"/>
<evidence type="ECO:0000256" key="3">
    <source>
        <dbReference type="SAM" id="MobiDB-lite"/>
    </source>
</evidence>
<feature type="transmembrane region" description="Helical" evidence="4">
    <location>
        <begin position="194"/>
        <end position="214"/>
    </location>
</feature>
<dbReference type="EC" id="2.7.7.65" evidence="1"/>